<evidence type="ECO:0000256" key="1">
    <source>
        <dbReference type="ARBA" id="ARBA00022729"/>
    </source>
</evidence>
<evidence type="ECO:0000259" key="2">
    <source>
        <dbReference type="Pfam" id="PF13205"/>
    </source>
</evidence>
<dbReference type="InterPro" id="IPR053786">
    <property type="entry name" value="LEPRxLL_CS"/>
</dbReference>
<dbReference type="SUPFAM" id="SSF101908">
    <property type="entry name" value="Putative isomerase YbhE"/>
    <property type="match status" value="1"/>
</dbReference>
<sequence>MPILVRTVEQADSSKHKADAPVMFETLEPRILMSATPTIHPAAPVIIASSSHPVIVQEANGAELSVSLVGQGSWQITQDSSGNLQLNVAQTNASSTLTLTTTNNRDAEGGDHAEHSTNAPGGAHFLLNGIDLQGPIGLVSGLGVDIQGKVTAEGAIAHLALGNVLSNSSITLSSASPISEIDLGNVTDLSLTAKGSIGVLSVGNWIADGIAPSQVTAIAIGDLQSDGNFGASLALSGTGVLPSGGFTLGSVSVEGQASGLWYVVGNTNVISAGTFTQQWDGDFTKSVQTIITGGDFDGQLATPLLNFMIVGGNVSHALLLIGADLGADGQIGGSGANADTFGPGELNGLVVGGSVTSTRIRIGVDPVDGVLDDGTNTLLGGSFNNVFVVGESIDTASSFVAGAFPIAVIVDGQLINTAANSDFHTTPINLVPLSLTAGLAHDSGSSATDGLTNDDTITGRATGGVVTLLGSMDSKPVASGFNLLTAVNPGGAKAVAADGTFTLTPALLATIAGGTLADGSHTLHLLATDKFGNTKTLNITFTLDTAVPVLTASLASDTGVSATDGITNNDTITGKVTDGDGIATLSAGFDGAAAASFTNITNQITAGGAFTLTPALLASIAGGTLADGAHVLHLTATDQAGNVTSLAVSFTVATAAPALTAALKNDTGVSASDGITSDDTITGKATAVTDALATLSAGFDGASASSFVNLTSSINPDGTFTLTPAQLATIAGGTLADGTHTLHLTATDQAGNTTSFAVTFTLDTAAPVLSASLKNDTGVSATDGITSNDTITGKVTAGTSIAKLSAGFDGAAAASFTNITNQITAGGTFTLTPALLASIAGGTLADGAHVLHLTATDTAGNVTSLAVSFTLATTAPALTAALKNDTGVSATDGITSDDTIAGKVTAITDALTTLSAGFDGAAAASFTNITNQITAGGAFTLTPALLASIAGGTLADGAHVLHLTATDQAGNVTSVAVSFTVATAAPALTAALKNDTGVSASDGITSDDTITGKATAVTDALATLSAGFDNASATSFVNLASSLNPDGTFTLTPAQLATIAGGTLADGTHTLHLTATDQAGNATSFAVTFTLDTAAPVLTASLKNDTGVSATDGITSNDTITGKVTAGTSIAKLSAGFDGAAPSSFTNITNQITAGGAFTLTPALLASIAGGTLADGAHVLHLTATDQAGNVTSLAVSFTVATVAPSLTAALKNDTGVSATDGITSDDTIAGKATAITDALATLSAGFDNASATSFVNLTSSLNPDGTFTLTPAQLASIAGGTLADGAHVLHLTATDQAGNVTSLAVSFTVATVAPSLTAALKNDTGVSATDGITSDDTIAGKVTAITDALATLSAGFDNASATSFVNLASSLNPDGTFTLTPAQLATIAGGTLADGTHTLHLTATDQAGNATSFAVTFTLDTAAPVLTASLKNDTGVSATDGITSNDTITGKVTAGTSIAKLSAGFDGAAPSSFTNITNQITAGGAFTLTPALLATIAGGTLADGAHVLHLTATDQAGNVTSLAVSFTVATVAPSLTAALKNDTGVSATDGITSDDTIAGKVTAITDALATLSAGFDNASATSFVNLTSSLNPDGTFTLTPAQLASIAGGTLADGAHVLHLTATDQAGNVTSLAVSFTVATVAPSLTAALKNDTGVSATDGITSDDTIAGKVTAITDALATLSAGFDNASATSFVNLASSLNPDGTFTLTPAQLATIAGGTLADGTHTLHLTATDQAGNATSFAVTFTLDTAAPVLTASLKNDTGVSATDGITSNDTITGKVTAGTSIAKLSAGFDGAAPSSFTNITNQITAGGAFTLTPALLATIAGGTLADGAHVLHLTATDQAGNVTSLAVSFTVATVAPSLTAALKNDTGVSASDGITSDDTITGKATAVTDALATLSAGFDGASASSFVNLTSSINPDGSFTLTPAQLATIAGGTLADGSHTLHLTATDQAGNTTSFAVTFTLDTAVPVLTASLKNDTGVSATDGITSDDTIAGKVTDAAGVTAFSAGLDGVSAAHGTSLLSMVNPDGTFTLTPALLATIAGGTLADGPHTLHLTATDTVGNVTTLDVHFVLATAAPALTAALKNDTGASASDGITKDDTITGTATAPADTIATLSGGFGATPVASFVDLTSSLQSGGTFVLDPTLLAKVAGGTLADGAHTLHLFATDRAGNTSSFDLSFTLDTAVPTTPTFALAASDQDAALGSNVTGASTVTITGQTNANIAVRLTAPGGVSFSTISDSHGNFQFDNIGLALGANILTAQAIDIAGNTQNFALTVERVTQPPSGNAVLQWNAAALNAIQLSALDPVTAARALAMESVAVLDSINAIDSTPSFLVHQNAPADASANAAVAAAAHEILDTLFPQLKTPLDALYQTGLDAIANGQGKTDGIALGTAIAEQVLLLRANDGSQIMGRTLDGTSPGQWRSTGPTFGLAVSSQYANVTPFVLSSPSELLSIVPPPPDLASAAYATDVNQVQALGAANSTTRTADQTAIATFWAGQAGTVTAAGQWNQVAAEVAQRQGNSLSDDAKLLGELNVGLADAGIAGWNAKYSFDLWSPVTAIQNADPANPLLTRNANFTPLVTTPEVPEYVETQSAFSAAASTILDNIFGQNTSFSLTSGSATRSFTSFDQAAQEAGVSGIYAGTDFQFSNAAGQNLGQKVGGLVLQAFDITKDVQPPKIVLDRTSTTIVTNTSPVITGSVIDNLSGVQSLQASIDGGALQNVSFDQTGKFAIPLNLALDGSADGQHTVSLVATDAVGNATTPLTINVTLATKSPVIAPSTITDGMTLTPDTVLQGFVIAKGGTTISGLSYTFDSGTTNAVAVPVSYDSTTGLFNDHLNQSTLSVGTHTLTLTATDNAGNVATKVLNVTLPALVPLKVVSLTPANGASDVGVSVRPMIQFSRPIDMSTLTGNDFFLTDASGAKIPTIIVPWNDNMHAWLFPSDRGMPGGQAVTMTVDGSQIKGLDGTALDAAGTGQPGSVLTETFTTVSTAPVAGTSITGQILDPGPALLPGTSATPLPIAGVHVYILGLEGNPAFDTITGADGSFSFSNAPTGDVKVVIDGRTVTHGPTGVQFPVLVVDLNVKAGQDNTIAGSRGSIESQLANATNQELFLPRIQTDVMHDLSQTAPTVLRTTADSSPMLTPEQLQQMTLTVNPGTLVDEKGQPLNAQVGFSVVPSDTIKDMLPIGLAQHSFDITIQTNVPQLASFTTPAALTLPNVFNLPPGSKTYLLTFDYTTGRLEIDGTCTVSADGKTVSTDPGAGVTKIGWHSMTPPGDPTKNQPNPPPKCHLGDVFTDSADALYKDLIKAISGFGGKIPEMIKAANDFNKLVTTSIKIFSDWGVVNQQIEDGTVDPKAVAKVIKDVAGLIGTTASKIVETGVQLNAFFSAVKTAVGVAAPIFDAILTLFSNAKAAHCIPTNFTTLFIENFLTIATEVLGFANDAITFLENGFVAGFASIVGDVIGVVLDQIKARSALAGLPAPTNFPTLPIVPNIAPMMAAPIQRAASLTAAPLTAAPLTTPTDPTAPGGPEDTAALDRLLGEIPGAISDTQAAMTAFTDQANQLFDLTGIPQVDPANPDTSNPNPTPTKLSAIADQSNELFRGSAPNAPFAFFLDNGTIIRGRSGADGSISAFLPPNMGYRFAILDTRINQVGTLSGTTPASGTSLTLDSPHYVAFADVLGPDGNPDKVDADGLPDLVVQILGFDPTKVDNIIPGVSDLAALSQGFDQATAASATTTGVVANVPLQGSAQAVVVAEMPNGKQQRAYIAAGSGGLAISDVTDPKHPVLLSQIALAGNATDVAVDANLQLAAVATGSGGLQILDVESGMSPVLLRTIPINATHVKVVDGIAYATDQSNLYSIDLVSGKIISTINGVAPKLSGDIAVDGSTLYTFASQFGGGILYAIDISKNDGTMTLQSKTALQVDGANIPSGKLSVANGVAYIASDPFGFPQTVDGFDIVDVSDPKAPKLIQINAFNGGVVGVGIALNGSGQGLAIGEGAVNSLDLIDTSNPNNIPQRLNRFPLPSEAFGVAVAGNVAFVADGSGGLQIVTYLPPDTKGVAPTLRVLSGPTPGTDPSTLDPAKPLTLTEGSTVSFKVKVGSSGPIASVALIATTADGQTIVLADNVSLPFDLTAALPNLSRLQSSGSDLITLQVRATDTGGNVALSAPISVNLVADTTPPVIVDQTIADQSTIGQGGATFTFDFSKPLDSNIEQNVNFALIAPDGTTVAPIAFALRKDGTEVAVSFGTLKPGQYQLRIDAPSVKDRAGNPLGAAPLTTHVTVAPSPQIADQSVHDGDTVTATQSPQFSFDFTNPIDQTTLTSSSIFLQAADGTTIAPIGFSLSNGNKSVQVAFPSLGGGLYKLQVDTTKIVDAFGDRLGTGVLSTSFTVPGLQLVSQSVHGGDTISAQTPQFTFNFNKPLDGTTLNASTIFLLAADGTVIAPTAVTLNNANNSVQATFPPLAAGSYTLQLDATKIAAFIGDRLGTSVLSTTFSVTGVQISHQSVHSGDVVTAQIPQFSFDFTSPIDPKTVTASTAFLLAPDGVTKIAPTIAFSNNNQSVQLTFPALAAGQYTLQLDAGKITDPAGNPLGTGLLSTPFTVAGLQLASQSILAGSTIAAAIPSSVTFTFTRPLDPATVTASSVFVTAAGGGVIAPSSITFSNNNQTMQATFPPLGAGQFTLQLDASKIADTTGDKLGTGLLSTPVTAVVASQETWVNPNVGGDWNNAANWSTGTVPAPGDDVTINLAAGQIITIGSNVTLGSLHESGGGTLLVTGSVAVANITNIQGSVVLDGGSVTTTGAATVTNLEIGSLESGTFGGVGGGNGGGGSFTANGSVAITNLRMATEDLVDPSPGSIHRVTFTANGAATVANLRQFGGAINAPGTLTLTGTSVFNVDISIGAGGSPSAIASGTVINQGTLFVQRLKIDGGALDNQGQMIMVVNSTLDFGKSGAFTNAASGTLTLGLVTAPALNNGSPTDGGFIAGGLDGIVTSPSGTHLGPFGNVDFNGVAPADGGTGLFNNQGNVVVAPGGIQPISIFSPVDSITDTTFSCNVAVNMNNGSTIQTNANTTLAFGAGGTLSGTITGGGIVGFFGNSVQALSVAGGPTLNPNFTGIPFPYNKYAYNFTATSVLNVATASIAASATIAGSITVPNLTLGQVVFTDKAGPFGAIELLAGSKLVSTNVLMSFTDLSVDPATAAVPGGLFQVGTLQIRDETVNTGFNGGAVSTLRGAVQIANLIVNSGKIFTDPGDQIGSLTVKGWSDIIPNFNPSGGSTGSPFVLLAGVLNLVGNLTVGALSLDGRADGSFGPNDLDVGGNTAGRVDLSLGSLAVTGNASIYNGYFLGAGTAVIRGNLTIDGSGTVTTARLGSDITTPGLGLDAGAVLELQGKTTWRGGDINLNYLGNATAGILRVDAGGEFDVAFDSKTSATAFGNDGGVGRILAGAATFANFVPSANRTALFDNKGIFRKVAGSQTTVIAAPFNNSGTVEADLGTLTFESAAKEAGGQDTGVLINTGAVLLATAGSIVENVPEGSNEFTFQAASPFTQTTVTFSAAVDPSSVRANLFTFVAADGTVTTATAIAINFNQALLTVPTLAAGRYTLRVDATSIRDSNFNTFGQPSSAFGPSVLSTGASLNQLVFQATSAFTQLTVDFTAPVNPSSLTATAFSVLTANGTAITPTGLVLSSDGRSAQLTFPTLAPGPFTLELVTIGITDQSGKKLGQSGNAFGTTVLAAPLSLNHLTFQVTSGLPSQPNAPILEGSAVSFGVNVTNTGTNVTEAQLVAIAPNGTTTVLATNTASPFASPFTLSGNLPTIAANGGSSQLTLQIRLTDAFGITRLSDPINLLLVPTLQVASQSLHSGDIISATNPQVTFTFTAPVDPTTVTANSFFLLAADGVTKIAPTAIQFGNNNQSVQLIFPTPAAGQYNLEVDATRVKDQFGNALGTSVLSTPFTVPGSAIDTFIGASGGEWNNAANWSTGQVPGATNDVVLNSTVNFDGATATIHSLTISNGSSFNLNSGSLTVLGATTATGAAIINNGATVAFQGVAAVGTLTQTAGTTSFAQPSPLGVVTQTGGTLEVDGNPAFGSTTITTLTQSGGIFTGAGTVSVTGVTTLIGGAMSGSGTTIAKAGLTINSQVGGILFGVVKGSYNLQRILENQGAATWFGGNIDFGGSGSNPPLGTLRNDAGATFTIGSTVGAISASNASAAALATPLISNQGTITTGFAGATSIAVGIANTGTLQINNTLALRGPAPVLGGTVSLSAAATLNTGGNLTFDPSTVLKLGLDVAGGGGAINEVGQIVIGGTLTVAGTLVTVPAANFVPATGDSFAFASFGALSGSFQSVQAAGVLAPSFALVLDTKDATDLKLDVHGPLTIVSQSVHNGDDRVAPDPIFSFTFNSAIDRTNAKSIYALAADGTKIPAAGFNDGDNSFGARKILTASFLLLPPASTSS</sequence>
<accession>A0A1M7ABD0</accession>
<dbReference type="SUPFAM" id="SSF48317">
    <property type="entry name" value="Acid phosphatase/Vanadium-dependent haloperoxidase"/>
    <property type="match status" value="1"/>
</dbReference>
<feature type="domain" description="Bacterial Ig-like" evidence="3">
    <location>
        <begin position="985"/>
        <end position="1093"/>
    </location>
</feature>
<feature type="domain" description="Bacterial Ig-like" evidence="3">
    <location>
        <begin position="656"/>
        <end position="764"/>
    </location>
</feature>
<organism evidence="4 5">
    <name type="scientific">Bradyrhizobium lablabi</name>
    <dbReference type="NCBI Taxonomy" id="722472"/>
    <lineage>
        <taxon>Bacteria</taxon>
        <taxon>Pseudomonadati</taxon>
        <taxon>Pseudomonadota</taxon>
        <taxon>Alphaproteobacteria</taxon>
        <taxon>Hyphomicrobiales</taxon>
        <taxon>Nitrobacteraceae</taxon>
        <taxon>Bradyrhizobium</taxon>
    </lineage>
</organism>
<dbReference type="PANTHER" id="PTHR34599:SF1">
    <property type="entry name" value="PHOSPHATIDIC ACID PHOSPHATASE TYPE 2_HALOPEROXIDASE DOMAIN-CONTAINING PROTEIN"/>
    <property type="match status" value="1"/>
</dbReference>
<dbReference type="InterPro" id="IPR013783">
    <property type="entry name" value="Ig-like_fold"/>
</dbReference>
<dbReference type="Pfam" id="PF19077">
    <property type="entry name" value="Big_13"/>
    <property type="match status" value="9"/>
</dbReference>
<feature type="domain" description="Bacterial Ig-like" evidence="3">
    <location>
        <begin position="1862"/>
        <end position="1970"/>
    </location>
</feature>
<feature type="domain" description="Bacterial Ig-like" evidence="3">
    <location>
        <begin position="1643"/>
        <end position="1751"/>
    </location>
</feature>
<feature type="domain" description="SbsA Ig-like" evidence="2">
    <location>
        <begin position="2880"/>
        <end position="2979"/>
    </location>
</feature>
<dbReference type="InterPro" id="IPR032812">
    <property type="entry name" value="SbsA_Ig"/>
</dbReference>
<dbReference type="RefSeq" id="WP_079543070.1">
    <property type="nucleotide sequence ID" value="NZ_LT670844.1"/>
</dbReference>
<name>A0A1M7ABD0_9BRAD</name>
<dbReference type="InterPro" id="IPR014755">
    <property type="entry name" value="Cu-Rt/internalin_Ig-like"/>
</dbReference>
<dbReference type="Pfam" id="PF08309">
    <property type="entry name" value="LVIVD"/>
    <property type="match status" value="2"/>
</dbReference>
<dbReference type="InterPro" id="IPR013211">
    <property type="entry name" value="LVIVD"/>
</dbReference>
<dbReference type="InterPro" id="IPR036938">
    <property type="entry name" value="PAP2/HPO_sf"/>
</dbReference>
<dbReference type="Gene3D" id="1.10.606.20">
    <property type="match status" value="1"/>
</dbReference>
<feature type="domain" description="Bacterial Ig-like" evidence="3">
    <location>
        <begin position="1533"/>
        <end position="1639"/>
    </location>
</feature>
<dbReference type="InterPro" id="IPR052559">
    <property type="entry name" value="V-haloperoxidase"/>
</dbReference>
<dbReference type="InterPro" id="IPR044016">
    <property type="entry name" value="Big_13"/>
</dbReference>
<feature type="domain" description="Bacterial Ig-like" evidence="3">
    <location>
        <begin position="1314"/>
        <end position="1422"/>
    </location>
</feature>
<dbReference type="Pfam" id="PF13205">
    <property type="entry name" value="Big_5"/>
    <property type="match status" value="2"/>
</dbReference>
<gene>
    <name evidence="4" type="ORF">SAMN05444159_5804</name>
</gene>
<dbReference type="Proteomes" id="UP000189935">
    <property type="component" value="Chromosome I"/>
</dbReference>
<dbReference type="SUPFAM" id="SSF49478">
    <property type="entry name" value="Cna protein B-type domain"/>
    <property type="match status" value="1"/>
</dbReference>
<dbReference type="OrthoDB" id="103227at2"/>
<feature type="domain" description="Bacterial Ig-like" evidence="3">
    <location>
        <begin position="2081"/>
        <end position="2189"/>
    </location>
</feature>
<feature type="domain" description="Bacterial Ig-like" evidence="3">
    <location>
        <begin position="875"/>
        <end position="981"/>
    </location>
</feature>
<dbReference type="NCBIfam" id="NF012209">
    <property type="entry name" value="LEPR-8K"/>
    <property type="match status" value="1"/>
</dbReference>
<feature type="domain" description="SbsA Ig-like" evidence="2">
    <location>
        <begin position="4500"/>
        <end position="4592"/>
    </location>
</feature>
<protein>
    <submittedName>
        <fullName evidence="4">Uncharacterized conserved protein</fullName>
    </submittedName>
</protein>
<reference evidence="4 5" key="1">
    <citation type="submission" date="2016-11" db="EMBL/GenBank/DDBJ databases">
        <authorList>
            <person name="Jaros S."/>
            <person name="Januszkiewicz K."/>
            <person name="Wedrychowicz H."/>
        </authorList>
    </citation>
    <scope>NUCLEOTIDE SEQUENCE [LARGE SCALE GENOMIC DNA]</scope>
    <source>
        <strain evidence="4 5">GAS499</strain>
    </source>
</reference>
<dbReference type="Gene3D" id="2.60.40.1220">
    <property type="match status" value="3"/>
</dbReference>
<dbReference type="Gene3D" id="2.60.40.10">
    <property type="entry name" value="Immunoglobulins"/>
    <property type="match status" value="19"/>
</dbReference>
<evidence type="ECO:0000313" key="5">
    <source>
        <dbReference type="Proteomes" id="UP000189935"/>
    </source>
</evidence>
<feature type="domain" description="Bacterial Ig-like" evidence="3">
    <location>
        <begin position="548"/>
        <end position="652"/>
    </location>
</feature>
<evidence type="ECO:0000313" key="4">
    <source>
        <dbReference type="EMBL" id="SHL39990.1"/>
    </source>
</evidence>
<dbReference type="PANTHER" id="PTHR34599">
    <property type="entry name" value="PEROXIDASE-RELATED"/>
    <property type="match status" value="1"/>
</dbReference>
<proteinExistence type="predicted"/>
<dbReference type="EMBL" id="LT670844">
    <property type="protein sequence ID" value="SHL39990.1"/>
    <property type="molecule type" value="Genomic_DNA"/>
</dbReference>
<dbReference type="CDD" id="cd03398">
    <property type="entry name" value="PAP2_haloperoxidase"/>
    <property type="match status" value="1"/>
</dbReference>
<keyword evidence="1" id="KW-0732">Signal</keyword>
<evidence type="ECO:0000259" key="3">
    <source>
        <dbReference type="Pfam" id="PF19077"/>
    </source>
</evidence>